<keyword evidence="3" id="KW-0804">Transcription</keyword>
<accession>A0ABX2DEB4</accession>
<dbReference type="InterPro" id="IPR003313">
    <property type="entry name" value="AraC-bd"/>
</dbReference>
<dbReference type="PROSITE" id="PS01124">
    <property type="entry name" value="HTH_ARAC_FAMILY_2"/>
    <property type="match status" value="1"/>
</dbReference>
<reference evidence="5 6" key="1">
    <citation type="submission" date="2020-05" db="EMBL/GenBank/DDBJ databases">
        <title>Description of Pedobacter foliorum sp. nov.</title>
        <authorList>
            <person name="Qi S."/>
            <person name="Carlier A."/>
            <person name="Cnockaert M."/>
            <person name="Vandamme P."/>
        </authorList>
    </citation>
    <scope>NUCLEOTIDE SEQUENCE [LARGE SCALE GENOMIC DNA]</scope>
    <source>
        <strain evidence="5 6">LMG 31300</strain>
    </source>
</reference>
<dbReference type="EMBL" id="JABMKV010000002">
    <property type="protein sequence ID" value="NQX32431.1"/>
    <property type="molecule type" value="Genomic_DNA"/>
</dbReference>
<keyword evidence="1" id="KW-0805">Transcription regulation</keyword>
<name>A0ABX2DEB4_9SPHI</name>
<dbReference type="SUPFAM" id="SSF46689">
    <property type="entry name" value="Homeodomain-like"/>
    <property type="match status" value="1"/>
</dbReference>
<evidence type="ECO:0000259" key="4">
    <source>
        <dbReference type="PROSITE" id="PS01124"/>
    </source>
</evidence>
<evidence type="ECO:0000313" key="6">
    <source>
        <dbReference type="Proteomes" id="UP000762110"/>
    </source>
</evidence>
<dbReference type="SUPFAM" id="SSF51215">
    <property type="entry name" value="Regulatory protein AraC"/>
    <property type="match status" value="1"/>
</dbReference>
<keyword evidence="6" id="KW-1185">Reference proteome</keyword>
<keyword evidence="2" id="KW-0238">DNA-binding</keyword>
<dbReference type="RefSeq" id="WP_173272403.1">
    <property type="nucleotide sequence ID" value="NZ_JABMKV010000002.1"/>
</dbReference>
<evidence type="ECO:0000256" key="1">
    <source>
        <dbReference type="ARBA" id="ARBA00023015"/>
    </source>
</evidence>
<protein>
    <submittedName>
        <fullName evidence="5">Helix-turn-helix domain-containing protein</fullName>
    </submittedName>
</protein>
<dbReference type="Pfam" id="PF12833">
    <property type="entry name" value="HTH_18"/>
    <property type="match status" value="1"/>
</dbReference>
<dbReference type="SMART" id="SM00342">
    <property type="entry name" value="HTH_ARAC"/>
    <property type="match status" value="1"/>
</dbReference>
<dbReference type="PANTHER" id="PTHR43280:SF32">
    <property type="entry name" value="TRANSCRIPTIONAL REGULATORY PROTEIN"/>
    <property type="match status" value="1"/>
</dbReference>
<sequence length="290" mass="33217">MTNTKDILQSLTQHHQLAIRVSTNTSGQLPEEVYQQLLKPHRKAHYFFMFITKGQATHSIDLQETTIEGGQLLFVLPHQIHVLPTKQTDVECFKLSFDKTCLSLLPKPFLFLINPLNTQIIKVNQEAKQRVETIFEMLSQLLQLKNNNTDLVLANLNTLLTEFNQAYFENTKQDSSTKSSISKFVQFKSIVETELTAHYSIQAIAEKLALTSNSLYYIVKNYAGVSPKEFITNRLVLEAQRKLYYSETSVKELAYELGFSDPDYFSKLFKKNTGKSITEFVEQVKDLSGN</sequence>
<evidence type="ECO:0000256" key="3">
    <source>
        <dbReference type="ARBA" id="ARBA00023163"/>
    </source>
</evidence>
<dbReference type="InterPro" id="IPR037923">
    <property type="entry name" value="HTH-like"/>
</dbReference>
<dbReference type="PANTHER" id="PTHR43280">
    <property type="entry name" value="ARAC-FAMILY TRANSCRIPTIONAL REGULATOR"/>
    <property type="match status" value="1"/>
</dbReference>
<dbReference type="InterPro" id="IPR009057">
    <property type="entry name" value="Homeodomain-like_sf"/>
</dbReference>
<organism evidence="5 6">
    <name type="scientific">Pedobacter boryungensis</name>
    <dbReference type="NCBI Taxonomy" id="869962"/>
    <lineage>
        <taxon>Bacteria</taxon>
        <taxon>Pseudomonadati</taxon>
        <taxon>Bacteroidota</taxon>
        <taxon>Sphingobacteriia</taxon>
        <taxon>Sphingobacteriales</taxon>
        <taxon>Sphingobacteriaceae</taxon>
        <taxon>Pedobacter</taxon>
    </lineage>
</organism>
<gene>
    <name evidence="5" type="ORF">HQN85_11885</name>
</gene>
<dbReference type="Pfam" id="PF02311">
    <property type="entry name" value="AraC_binding"/>
    <property type="match status" value="1"/>
</dbReference>
<evidence type="ECO:0000256" key="2">
    <source>
        <dbReference type="ARBA" id="ARBA00023125"/>
    </source>
</evidence>
<dbReference type="Gene3D" id="1.10.10.60">
    <property type="entry name" value="Homeodomain-like"/>
    <property type="match status" value="1"/>
</dbReference>
<dbReference type="Proteomes" id="UP000762110">
    <property type="component" value="Unassembled WGS sequence"/>
</dbReference>
<dbReference type="InterPro" id="IPR018060">
    <property type="entry name" value="HTH_AraC"/>
</dbReference>
<evidence type="ECO:0000313" key="5">
    <source>
        <dbReference type="EMBL" id="NQX32431.1"/>
    </source>
</evidence>
<comment type="caution">
    <text evidence="5">The sequence shown here is derived from an EMBL/GenBank/DDBJ whole genome shotgun (WGS) entry which is preliminary data.</text>
</comment>
<proteinExistence type="predicted"/>
<feature type="domain" description="HTH araC/xylS-type" evidence="4">
    <location>
        <begin position="185"/>
        <end position="283"/>
    </location>
</feature>